<reference evidence="2 3" key="1">
    <citation type="submission" date="2015-09" db="EMBL/GenBank/DDBJ databases">
        <title>Trachymyrmex cornetzi WGS genome.</title>
        <authorList>
            <person name="Nygaard S."/>
            <person name="Hu H."/>
            <person name="Boomsma J."/>
            <person name="Zhang G."/>
        </authorList>
    </citation>
    <scope>NUCLEOTIDE SEQUENCE [LARGE SCALE GENOMIC DNA]</scope>
    <source>
        <strain evidence="2">Tcor2-1</strain>
        <tissue evidence="2">Whole body</tissue>
    </source>
</reference>
<evidence type="ECO:0000313" key="3">
    <source>
        <dbReference type="Proteomes" id="UP000078492"/>
    </source>
</evidence>
<accession>A0A151J8E1</accession>
<organism evidence="2 3">
    <name type="scientific">Trachymyrmex cornetzi</name>
    <dbReference type="NCBI Taxonomy" id="471704"/>
    <lineage>
        <taxon>Eukaryota</taxon>
        <taxon>Metazoa</taxon>
        <taxon>Ecdysozoa</taxon>
        <taxon>Arthropoda</taxon>
        <taxon>Hexapoda</taxon>
        <taxon>Insecta</taxon>
        <taxon>Pterygota</taxon>
        <taxon>Neoptera</taxon>
        <taxon>Endopterygota</taxon>
        <taxon>Hymenoptera</taxon>
        <taxon>Apocrita</taxon>
        <taxon>Aculeata</taxon>
        <taxon>Formicoidea</taxon>
        <taxon>Formicidae</taxon>
        <taxon>Myrmicinae</taxon>
        <taxon>Trachymyrmex</taxon>
    </lineage>
</organism>
<proteinExistence type="predicted"/>
<protein>
    <submittedName>
        <fullName evidence="2">Uncharacterized protein</fullName>
    </submittedName>
</protein>
<sequence>GTTTALATPAAPPTNDPRTSSSGRTPLLLCFQAHTNLRFGLHSCPNGCGCGSLSESRITRGNVFPRLLSKYIISRVSFGESVAMRIRCVVLATRSIQWINTSIVSGQSLLQSRPRTAKLISGNM</sequence>
<evidence type="ECO:0000256" key="1">
    <source>
        <dbReference type="SAM" id="MobiDB-lite"/>
    </source>
</evidence>
<dbReference type="Proteomes" id="UP000078492">
    <property type="component" value="Unassembled WGS sequence"/>
</dbReference>
<feature type="non-terminal residue" evidence="2">
    <location>
        <position position="1"/>
    </location>
</feature>
<gene>
    <name evidence="2" type="ORF">ALC57_07138</name>
</gene>
<name>A0A151J8E1_9HYME</name>
<feature type="region of interest" description="Disordered" evidence="1">
    <location>
        <begin position="1"/>
        <end position="22"/>
    </location>
</feature>
<dbReference type="AlphaFoldDB" id="A0A151J8E1"/>
<dbReference type="EMBL" id="KQ979606">
    <property type="protein sequence ID" value="KYN20511.1"/>
    <property type="molecule type" value="Genomic_DNA"/>
</dbReference>
<evidence type="ECO:0000313" key="2">
    <source>
        <dbReference type="EMBL" id="KYN20511.1"/>
    </source>
</evidence>
<keyword evidence="3" id="KW-1185">Reference proteome</keyword>